<comment type="similarity">
    <text evidence="2 4">Belongs to the class-III pyridoxal-phosphate-dependent aminotransferase family.</text>
</comment>
<dbReference type="Gene3D" id="3.40.640.10">
    <property type="entry name" value="Type I PLP-dependent aspartate aminotransferase-like (Major domain)"/>
    <property type="match status" value="1"/>
</dbReference>
<keyword evidence="5" id="KW-0808">Transferase</keyword>
<dbReference type="PANTHER" id="PTHR43094">
    <property type="entry name" value="AMINOTRANSFERASE"/>
    <property type="match status" value="1"/>
</dbReference>
<dbReference type="CDD" id="cd00610">
    <property type="entry name" value="OAT_like"/>
    <property type="match status" value="1"/>
</dbReference>
<gene>
    <name evidence="5" type="ORF">FFV09_13225</name>
</gene>
<accession>A0A4Y6UVI2</accession>
<dbReference type="InterPro" id="IPR049704">
    <property type="entry name" value="Aminotrans_3_PPA_site"/>
</dbReference>
<dbReference type="Pfam" id="PF00202">
    <property type="entry name" value="Aminotran_3"/>
    <property type="match status" value="1"/>
</dbReference>
<evidence type="ECO:0000256" key="3">
    <source>
        <dbReference type="ARBA" id="ARBA00022898"/>
    </source>
</evidence>
<dbReference type="InterPro" id="IPR015424">
    <property type="entry name" value="PyrdxlP-dep_Trfase"/>
</dbReference>
<keyword evidence="3 4" id="KW-0663">Pyridoxal phosphate</keyword>
<dbReference type="OrthoDB" id="9807885at2"/>
<keyword evidence="5" id="KW-0032">Aminotransferase</keyword>
<dbReference type="InterPro" id="IPR015422">
    <property type="entry name" value="PyrdxlP-dep_Trfase_small"/>
</dbReference>
<dbReference type="InterPro" id="IPR005814">
    <property type="entry name" value="Aminotrans_3"/>
</dbReference>
<dbReference type="EMBL" id="CP041217">
    <property type="protein sequence ID" value="QDH21723.1"/>
    <property type="molecule type" value="Genomic_DNA"/>
</dbReference>
<dbReference type="PANTHER" id="PTHR43094:SF1">
    <property type="entry name" value="AMINOTRANSFERASE CLASS-III"/>
    <property type="match status" value="1"/>
</dbReference>
<name>A0A4Y6UVI2_SACBS</name>
<dbReference type="InterPro" id="IPR015421">
    <property type="entry name" value="PyrdxlP-dep_Trfase_major"/>
</dbReference>
<dbReference type="SUPFAM" id="SSF53383">
    <property type="entry name" value="PLP-dependent transferases"/>
    <property type="match status" value="1"/>
</dbReference>
<dbReference type="KEGG" id="saca:FFV09_13225"/>
<sequence>MSTMQNVQRAVYPLIHPLKNVQLGESFTSLLEGSGIYVRDENGKPYIDGISGLWNVSLGYGHSGIRQAIIEQLDRIPFVNLVDQTNPTTVKFAQELLALTPERLSRAIYTCTGSESAELAIKLIRKYQSLRGLEQKQNIVALSISYHGTYYGAMSASGIDREISQGYGPKVPGFLFHDTPLSSLGRGSEDEELRAIEELFEREGDRIAGMIVEPIIGSGGTIPLPDSFLRKIRELCDLHGALLAFDEVATGMGRTGRMFAFEYSGAVPDILCLSKGINSGYLPLGAVLFSEAIYREFAVANLHIEHLSTQNGNPIACSAGLATIEALNQPGMLEHVSEMGELLRELLNEELADCPVFLETRGKGLMTGVALQDDLVGGVCMEAERLSALVNRLKQRGLIVYPFYTPGVTTGFHLYPPFVISAQEVSKIVAIIKKTLGGR</sequence>
<dbReference type="RefSeq" id="WP_141448268.1">
    <property type="nucleotide sequence ID" value="NZ_CP041217.1"/>
</dbReference>
<evidence type="ECO:0000256" key="1">
    <source>
        <dbReference type="ARBA" id="ARBA00001933"/>
    </source>
</evidence>
<evidence type="ECO:0000313" key="6">
    <source>
        <dbReference type="Proteomes" id="UP000316968"/>
    </source>
</evidence>
<dbReference type="GO" id="GO:0008483">
    <property type="term" value="F:transaminase activity"/>
    <property type="evidence" value="ECO:0007669"/>
    <property type="project" value="UniProtKB-KW"/>
</dbReference>
<evidence type="ECO:0000256" key="2">
    <source>
        <dbReference type="ARBA" id="ARBA00008954"/>
    </source>
</evidence>
<dbReference type="Gene3D" id="3.90.1150.10">
    <property type="entry name" value="Aspartate Aminotransferase, domain 1"/>
    <property type="match status" value="1"/>
</dbReference>
<evidence type="ECO:0000256" key="4">
    <source>
        <dbReference type="RuleBase" id="RU003560"/>
    </source>
</evidence>
<keyword evidence="6" id="KW-1185">Reference proteome</keyword>
<protein>
    <submittedName>
        <fullName evidence="5">Aspartate aminotransferase family protein</fullName>
    </submittedName>
</protein>
<dbReference type="NCBIfam" id="NF041821">
    <property type="entry name" value="daptide_amino"/>
    <property type="match status" value="1"/>
</dbReference>
<dbReference type="FunFam" id="3.40.640.10:FF:000004">
    <property type="entry name" value="Acetylornithine aminotransferase"/>
    <property type="match status" value="1"/>
</dbReference>
<dbReference type="GO" id="GO:0030170">
    <property type="term" value="F:pyridoxal phosphate binding"/>
    <property type="evidence" value="ECO:0007669"/>
    <property type="project" value="InterPro"/>
</dbReference>
<organism evidence="5 6">
    <name type="scientific">Saccharibacillus brassicae</name>
    <dbReference type="NCBI Taxonomy" id="2583377"/>
    <lineage>
        <taxon>Bacteria</taxon>
        <taxon>Bacillati</taxon>
        <taxon>Bacillota</taxon>
        <taxon>Bacilli</taxon>
        <taxon>Bacillales</taxon>
        <taxon>Paenibacillaceae</taxon>
        <taxon>Saccharibacillus</taxon>
    </lineage>
</organism>
<reference evidence="5 6" key="1">
    <citation type="submission" date="2019-06" db="EMBL/GenBank/DDBJ databases">
        <title>Saccharibacillus brassicae sp. nov., an endophytic bacterium isolated from Chinese cabbage seeds (Brassica pekinensis).</title>
        <authorList>
            <person name="Jiang L."/>
            <person name="Lee J."/>
            <person name="Kim S.W."/>
        </authorList>
    </citation>
    <scope>NUCLEOTIDE SEQUENCE [LARGE SCALE GENOMIC DNA]</scope>
    <source>
        <strain evidence="6">KCTC 43072 / ATSA2</strain>
    </source>
</reference>
<dbReference type="PROSITE" id="PS00600">
    <property type="entry name" value="AA_TRANSFER_CLASS_3"/>
    <property type="match status" value="1"/>
</dbReference>
<dbReference type="AlphaFoldDB" id="A0A4Y6UVI2"/>
<evidence type="ECO:0000313" key="5">
    <source>
        <dbReference type="EMBL" id="QDH21723.1"/>
    </source>
</evidence>
<dbReference type="Proteomes" id="UP000316968">
    <property type="component" value="Chromosome"/>
</dbReference>
<comment type="cofactor">
    <cofactor evidence="1">
        <name>pyridoxal 5'-phosphate</name>
        <dbReference type="ChEBI" id="CHEBI:597326"/>
    </cofactor>
</comment>
<dbReference type="InterPro" id="IPR049691">
    <property type="entry name" value="Daptide_aminotransferase"/>
</dbReference>
<proteinExistence type="inferred from homology"/>
<dbReference type="PIRSF" id="PIRSF000521">
    <property type="entry name" value="Transaminase_4ab_Lys_Orn"/>
    <property type="match status" value="1"/>
</dbReference>